<accession>A0A2G5BK53</accession>
<comment type="similarity">
    <text evidence="2">Belongs to the PGAP2 family.</text>
</comment>
<keyword evidence="5 8" id="KW-1133">Transmembrane helix</keyword>
<feature type="transmembrane region" description="Helical" evidence="8">
    <location>
        <begin position="151"/>
        <end position="171"/>
    </location>
</feature>
<protein>
    <recommendedName>
        <fullName evidence="9">CWH43-like N-terminal domain-containing protein</fullName>
    </recommendedName>
</protein>
<evidence type="ECO:0000256" key="5">
    <source>
        <dbReference type="ARBA" id="ARBA00022989"/>
    </source>
</evidence>
<sequence length="262" mass="29912">MTGVQRHDSSTGVFREFHLSAGGALHKISGRWIPLLHTVFASAAFLGALVVGWKLHYYKIVKNEYYGYPDEWFPSVSATIGDRYPGRSVFQILIALTAPPRLLLHIFWYVLTARAAPKRAQALFWVGFLRTWTCGGWVYVTSGDDHDVHDIMMISYMLLTLPYMLLLIQTSDKSIFVQSAKTLAQNKARRKLVCSLFFGAIPPMIYFFINHKVHKIAGAYTTYAFFEWALIIFDIMFDSLAMVEFKALDLSILPAKPDERRD</sequence>
<dbReference type="Proteomes" id="UP000242474">
    <property type="component" value="Unassembled WGS sequence"/>
</dbReference>
<dbReference type="PANTHER" id="PTHR12892:SF11">
    <property type="entry name" value="POST-GPI ATTACHMENT TO PROTEINS FACTOR 2"/>
    <property type="match status" value="1"/>
</dbReference>
<evidence type="ECO:0000256" key="3">
    <source>
        <dbReference type="ARBA" id="ARBA00022502"/>
    </source>
</evidence>
<dbReference type="Pfam" id="PF10277">
    <property type="entry name" value="Frag1"/>
    <property type="match status" value="1"/>
</dbReference>
<name>A0A2G5BK53_COERN</name>
<proteinExistence type="inferred from homology"/>
<evidence type="ECO:0000313" key="11">
    <source>
        <dbReference type="Proteomes" id="UP000242474"/>
    </source>
</evidence>
<dbReference type="GO" id="GO:0000139">
    <property type="term" value="C:Golgi membrane"/>
    <property type="evidence" value="ECO:0007669"/>
    <property type="project" value="UniProtKB-SubCell"/>
</dbReference>
<gene>
    <name evidence="10" type="ORF">COEREDRAFT_79304</name>
</gene>
<keyword evidence="3" id="KW-0337">GPI-anchor biosynthesis</keyword>
<evidence type="ECO:0000256" key="2">
    <source>
        <dbReference type="ARBA" id="ARBA00007414"/>
    </source>
</evidence>
<evidence type="ECO:0000259" key="9">
    <source>
        <dbReference type="Pfam" id="PF10277"/>
    </source>
</evidence>
<dbReference type="OrthoDB" id="68581at2759"/>
<dbReference type="InterPro" id="IPR019402">
    <property type="entry name" value="CWH43_N"/>
</dbReference>
<keyword evidence="11" id="KW-1185">Reference proteome</keyword>
<feature type="transmembrane region" description="Helical" evidence="8">
    <location>
        <begin position="221"/>
        <end position="243"/>
    </location>
</feature>
<evidence type="ECO:0000256" key="6">
    <source>
        <dbReference type="ARBA" id="ARBA00023034"/>
    </source>
</evidence>
<evidence type="ECO:0000256" key="1">
    <source>
        <dbReference type="ARBA" id="ARBA00004653"/>
    </source>
</evidence>
<keyword evidence="6" id="KW-0333">Golgi apparatus</keyword>
<evidence type="ECO:0000256" key="7">
    <source>
        <dbReference type="ARBA" id="ARBA00023136"/>
    </source>
</evidence>
<organism evidence="10 11">
    <name type="scientific">Coemansia reversa (strain ATCC 12441 / NRRL 1564)</name>
    <dbReference type="NCBI Taxonomy" id="763665"/>
    <lineage>
        <taxon>Eukaryota</taxon>
        <taxon>Fungi</taxon>
        <taxon>Fungi incertae sedis</taxon>
        <taxon>Zoopagomycota</taxon>
        <taxon>Kickxellomycotina</taxon>
        <taxon>Kickxellomycetes</taxon>
        <taxon>Kickxellales</taxon>
        <taxon>Kickxellaceae</taxon>
        <taxon>Coemansia</taxon>
    </lineage>
</organism>
<evidence type="ECO:0000313" key="10">
    <source>
        <dbReference type="EMBL" id="PIA19379.1"/>
    </source>
</evidence>
<evidence type="ECO:0000256" key="4">
    <source>
        <dbReference type="ARBA" id="ARBA00022692"/>
    </source>
</evidence>
<comment type="subcellular location">
    <subcellularLocation>
        <location evidence="1">Golgi apparatus membrane</location>
        <topology evidence="1">Multi-pass membrane protein</topology>
    </subcellularLocation>
</comment>
<feature type="domain" description="CWH43-like N-terminal" evidence="9">
    <location>
        <begin position="31"/>
        <end position="247"/>
    </location>
</feature>
<dbReference type="PANTHER" id="PTHR12892">
    <property type="entry name" value="FGF RECEPTOR ACTIVATING PROTEIN 1"/>
    <property type="match status" value="1"/>
</dbReference>
<reference evidence="10 11" key="1">
    <citation type="journal article" date="2015" name="Genome Biol. Evol.">
        <title>Phylogenomic analyses indicate that early fungi evolved digesting cell walls of algal ancestors of land plants.</title>
        <authorList>
            <person name="Chang Y."/>
            <person name="Wang S."/>
            <person name="Sekimoto S."/>
            <person name="Aerts A.L."/>
            <person name="Choi C."/>
            <person name="Clum A."/>
            <person name="LaButti K.M."/>
            <person name="Lindquist E.A."/>
            <person name="Yee Ngan C."/>
            <person name="Ohm R.A."/>
            <person name="Salamov A.A."/>
            <person name="Grigoriev I.V."/>
            <person name="Spatafora J.W."/>
            <person name="Berbee M.L."/>
        </authorList>
    </citation>
    <scope>NUCLEOTIDE SEQUENCE [LARGE SCALE GENOMIC DNA]</scope>
    <source>
        <strain evidence="10 11">NRRL 1564</strain>
    </source>
</reference>
<dbReference type="AlphaFoldDB" id="A0A2G5BK53"/>
<feature type="transmembrane region" description="Helical" evidence="8">
    <location>
        <begin position="122"/>
        <end position="139"/>
    </location>
</feature>
<feature type="transmembrane region" description="Helical" evidence="8">
    <location>
        <begin position="32"/>
        <end position="53"/>
    </location>
</feature>
<feature type="transmembrane region" description="Helical" evidence="8">
    <location>
        <begin position="89"/>
        <end position="110"/>
    </location>
</feature>
<evidence type="ECO:0000256" key="8">
    <source>
        <dbReference type="SAM" id="Phobius"/>
    </source>
</evidence>
<dbReference type="GO" id="GO:0005789">
    <property type="term" value="C:endoplasmic reticulum membrane"/>
    <property type="evidence" value="ECO:0007669"/>
    <property type="project" value="TreeGrafter"/>
</dbReference>
<feature type="transmembrane region" description="Helical" evidence="8">
    <location>
        <begin position="192"/>
        <end position="209"/>
    </location>
</feature>
<keyword evidence="4 8" id="KW-0812">Transmembrane</keyword>
<dbReference type="InterPro" id="IPR039545">
    <property type="entry name" value="PGAP2"/>
</dbReference>
<dbReference type="STRING" id="763665.A0A2G5BK53"/>
<keyword evidence="7 8" id="KW-0472">Membrane</keyword>
<dbReference type="GO" id="GO:0006506">
    <property type="term" value="P:GPI anchor biosynthetic process"/>
    <property type="evidence" value="ECO:0007669"/>
    <property type="project" value="UniProtKB-KW"/>
</dbReference>
<dbReference type="EMBL" id="KZ303487">
    <property type="protein sequence ID" value="PIA19379.1"/>
    <property type="molecule type" value="Genomic_DNA"/>
</dbReference>